<evidence type="ECO:0000256" key="12">
    <source>
        <dbReference type="ARBA" id="ARBA00048843"/>
    </source>
</evidence>
<evidence type="ECO:0000313" key="14">
    <source>
        <dbReference type="EMBL" id="ORX73032.1"/>
    </source>
</evidence>
<comment type="caution">
    <text evidence="14">The sequence shown here is derived from an EMBL/GenBank/DDBJ whole genome shotgun (WGS) entry which is preliminary data.</text>
</comment>
<dbReference type="EC" id="1.3.1.104" evidence="11"/>
<keyword evidence="15" id="KW-1185">Reference proteome</keyword>
<evidence type="ECO:0000256" key="4">
    <source>
        <dbReference type="ARBA" id="ARBA00022832"/>
    </source>
</evidence>
<reference evidence="14 15" key="1">
    <citation type="submission" date="2016-07" db="EMBL/GenBank/DDBJ databases">
        <title>Pervasive Adenine N6-methylation of Active Genes in Fungi.</title>
        <authorList>
            <consortium name="DOE Joint Genome Institute"/>
            <person name="Mondo S.J."/>
            <person name="Dannebaum R.O."/>
            <person name="Kuo R.C."/>
            <person name="Labutti K."/>
            <person name="Haridas S."/>
            <person name="Kuo A."/>
            <person name="Salamov A."/>
            <person name="Ahrendt S.R."/>
            <person name="Lipzen A."/>
            <person name="Sullivan W."/>
            <person name="Andreopoulos W.B."/>
            <person name="Clum A."/>
            <person name="Lindquist E."/>
            <person name="Daum C."/>
            <person name="Ramamoorthy G.K."/>
            <person name="Gryganskyi A."/>
            <person name="Culley D."/>
            <person name="Magnuson J.K."/>
            <person name="James T.Y."/>
            <person name="O'Malley M.A."/>
            <person name="Stajich J.E."/>
            <person name="Spatafora J.W."/>
            <person name="Visel A."/>
            <person name="Grigoriev I.V."/>
        </authorList>
    </citation>
    <scope>NUCLEOTIDE SEQUENCE [LARGE SCALE GENOMIC DNA]</scope>
    <source>
        <strain evidence="14 15">ATCC 12442</strain>
    </source>
</reference>
<organism evidence="14 15">
    <name type="scientific">Linderina pennispora</name>
    <dbReference type="NCBI Taxonomy" id="61395"/>
    <lineage>
        <taxon>Eukaryota</taxon>
        <taxon>Fungi</taxon>
        <taxon>Fungi incertae sedis</taxon>
        <taxon>Zoopagomycota</taxon>
        <taxon>Kickxellomycotina</taxon>
        <taxon>Kickxellomycetes</taxon>
        <taxon>Kickxellales</taxon>
        <taxon>Kickxellaceae</taxon>
        <taxon>Linderina</taxon>
    </lineage>
</organism>
<dbReference type="Gene3D" id="3.90.180.10">
    <property type="entry name" value="Medium-chain alcohol dehydrogenases, catalytic domain"/>
    <property type="match status" value="1"/>
</dbReference>
<evidence type="ECO:0000256" key="11">
    <source>
        <dbReference type="ARBA" id="ARBA00038963"/>
    </source>
</evidence>
<evidence type="ECO:0000256" key="7">
    <source>
        <dbReference type="ARBA" id="ARBA00023002"/>
    </source>
</evidence>
<dbReference type="InterPro" id="IPR051034">
    <property type="entry name" value="Mito_Enoyl-ACP_Reductase"/>
</dbReference>
<dbReference type="GO" id="GO:0141148">
    <property type="term" value="F:enoyl-[acyl-carrier-protein] reductase (NADPH) activity"/>
    <property type="evidence" value="ECO:0007669"/>
    <property type="project" value="UniProtKB-EC"/>
</dbReference>
<dbReference type="STRING" id="61395.A0A1Y1WHV2"/>
<keyword evidence="5" id="KW-0521">NADP</keyword>
<dbReference type="OrthoDB" id="7482721at2759"/>
<dbReference type="RefSeq" id="XP_040746372.1">
    <property type="nucleotide sequence ID" value="XM_040891228.1"/>
</dbReference>
<dbReference type="AlphaFoldDB" id="A0A1Y1WHV2"/>
<keyword evidence="7" id="KW-0560">Oxidoreductase</keyword>
<dbReference type="CDD" id="cd08290">
    <property type="entry name" value="ETR"/>
    <property type="match status" value="1"/>
</dbReference>
<keyword evidence="3" id="KW-0444">Lipid biosynthesis</keyword>
<dbReference type="Gene3D" id="3.40.50.720">
    <property type="entry name" value="NAD(P)-binding Rossmann-like Domain"/>
    <property type="match status" value="1"/>
</dbReference>
<dbReference type="GO" id="GO:0005739">
    <property type="term" value="C:mitochondrion"/>
    <property type="evidence" value="ECO:0007669"/>
    <property type="project" value="UniProtKB-SubCell"/>
</dbReference>
<evidence type="ECO:0000256" key="1">
    <source>
        <dbReference type="ARBA" id="ARBA00004173"/>
    </source>
</evidence>
<evidence type="ECO:0000256" key="3">
    <source>
        <dbReference type="ARBA" id="ARBA00022516"/>
    </source>
</evidence>
<keyword evidence="9" id="KW-0496">Mitochondrion</keyword>
<proteinExistence type="inferred from homology"/>
<evidence type="ECO:0000256" key="10">
    <source>
        <dbReference type="ARBA" id="ARBA00023160"/>
    </source>
</evidence>
<accession>A0A1Y1WHV2</accession>
<keyword evidence="8" id="KW-0443">Lipid metabolism</keyword>
<keyword evidence="10" id="KW-0275">Fatty acid biosynthesis</keyword>
<evidence type="ECO:0000256" key="5">
    <source>
        <dbReference type="ARBA" id="ARBA00022857"/>
    </source>
</evidence>
<name>A0A1Y1WHV2_9FUNG</name>
<evidence type="ECO:0000256" key="6">
    <source>
        <dbReference type="ARBA" id="ARBA00022946"/>
    </source>
</evidence>
<evidence type="ECO:0000256" key="2">
    <source>
        <dbReference type="ARBA" id="ARBA00010371"/>
    </source>
</evidence>
<dbReference type="InterPro" id="IPR020843">
    <property type="entry name" value="ER"/>
</dbReference>
<dbReference type="SUPFAM" id="SSF51735">
    <property type="entry name" value="NAD(P)-binding Rossmann-fold domains"/>
    <property type="match status" value="1"/>
</dbReference>
<feature type="domain" description="Enoyl reductase (ER)" evidence="13">
    <location>
        <begin position="45"/>
        <end position="322"/>
    </location>
</feature>
<evidence type="ECO:0000259" key="13">
    <source>
        <dbReference type="SMART" id="SM00829"/>
    </source>
</evidence>
<dbReference type="GO" id="GO:0006633">
    <property type="term" value="P:fatty acid biosynthetic process"/>
    <property type="evidence" value="ECO:0007669"/>
    <property type="project" value="UniProtKB-KW"/>
</dbReference>
<dbReference type="PANTHER" id="PTHR43981:SF2">
    <property type="entry name" value="ENOYL-[ACYL-CARRIER-PROTEIN] REDUCTASE, MITOCHONDRIAL"/>
    <property type="match status" value="1"/>
</dbReference>
<keyword evidence="4" id="KW-0276">Fatty acid metabolism</keyword>
<dbReference type="InterPro" id="IPR011032">
    <property type="entry name" value="GroES-like_sf"/>
</dbReference>
<dbReference type="EMBL" id="MCFD01000002">
    <property type="protein sequence ID" value="ORX73032.1"/>
    <property type="molecule type" value="Genomic_DNA"/>
</dbReference>
<comment type="similarity">
    <text evidence="2">Belongs to the zinc-containing alcohol dehydrogenase family. Quinone oxidoreductase subfamily.</text>
</comment>
<comment type="catalytic activity">
    <reaction evidence="12">
        <text>a 2,3-saturated acyl-[ACP] + NADP(+) = a (2E)-enoyl-[ACP] + NADPH + H(+)</text>
        <dbReference type="Rhea" id="RHEA:22564"/>
        <dbReference type="Rhea" id="RHEA-COMP:9925"/>
        <dbReference type="Rhea" id="RHEA-COMP:9926"/>
        <dbReference type="ChEBI" id="CHEBI:15378"/>
        <dbReference type="ChEBI" id="CHEBI:57783"/>
        <dbReference type="ChEBI" id="CHEBI:58349"/>
        <dbReference type="ChEBI" id="CHEBI:78784"/>
        <dbReference type="ChEBI" id="CHEBI:78785"/>
        <dbReference type="EC" id="1.3.1.104"/>
    </reaction>
</comment>
<dbReference type="SMART" id="SM00829">
    <property type="entry name" value="PKS_ER"/>
    <property type="match status" value="1"/>
</dbReference>
<dbReference type="SUPFAM" id="SSF50129">
    <property type="entry name" value="GroES-like"/>
    <property type="match status" value="1"/>
</dbReference>
<evidence type="ECO:0000256" key="8">
    <source>
        <dbReference type="ARBA" id="ARBA00023098"/>
    </source>
</evidence>
<protein>
    <recommendedName>
        <fullName evidence="11">enoyl-[acyl-carrier-protein] reductase</fullName>
        <ecNumber evidence="11">1.3.1.104</ecNumber>
    </recommendedName>
</protein>
<dbReference type="GeneID" id="63807876"/>
<dbReference type="InterPro" id="IPR036291">
    <property type="entry name" value="NAD(P)-bd_dom_sf"/>
</dbReference>
<dbReference type="Proteomes" id="UP000193922">
    <property type="component" value="Unassembled WGS sequence"/>
</dbReference>
<evidence type="ECO:0000313" key="15">
    <source>
        <dbReference type="Proteomes" id="UP000193922"/>
    </source>
</evidence>
<sequence length="331" mass="35601">MAHLLPRAPMSQLRHLVATSASRRAFASGHALPRAGQAAIYTETGDPTSVLRVVEQQLPATLQDGQVLIRMLAAPVNPSDLNQVEGVYPVKGRFGKIHTLDGTALDAAVGGNEGVVPERAGEFGTWATHAVVDRAAVVKIPGDWHAGLEPLQVATIKVNPSTAYRMLRDFASLNPGDYVIQNGANSGVGRAVIQLAKQLDVRTINVVRDRDSFDELASELQGLGADIRRLKSLEAPVRLGFNCGGSLVSYGGMSRQPVTLPTSLLLFKDIRAYGFWMNRWYETNKGSTKRQEMFATQPMQCVSWPGAAGVDAAQEAVSGAVAWGAKHAFIY</sequence>
<comment type="subcellular location">
    <subcellularLocation>
        <location evidence="1">Mitochondrion</location>
    </subcellularLocation>
</comment>
<evidence type="ECO:0000256" key="9">
    <source>
        <dbReference type="ARBA" id="ARBA00023128"/>
    </source>
</evidence>
<dbReference type="PANTHER" id="PTHR43981">
    <property type="entry name" value="ENOYL-[ACYL-CARRIER-PROTEIN] REDUCTASE, MITOCHONDRIAL"/>
    <property type="match status" value="1"/>
</dbReference>
<gene>
    <name evidence="14" type="ORF">DL89DRAFT_320731</name>
</gene>
<keyword evidence="6" id="KW-0809">Transit peptide</keyword>